<dbReference type="GO" id="GO:0008534">
    <property type="term" value="F:oxidized purine nucleobase lesion DNA N-glycosylase activity"/>
    <property type="evidence" value="ECO:0007669"/>
    <property type="project" value="UniProtKB-EC"/>
</dbReference>
<dbReference type="EMBL" id="LVKK01000084">
    <property type="protein sequence ID" value="OAG36772.1"/>
    <property type="molecule type" value="Genomic_DNA"/>
</dbReference>
<keyword evidence="5" id="KW-0238">DNA-binding</keyword>
<dbReference type="FunFam" id="1.10.8.50:FF:000009">
    <property type="entry name" value="Formamidopyrimidine-DNA glycosylase"/>
    <property type="match status" value="1"/>
</dbReference>
<dbReference type="Gene3D" id="3.20.190.10">
    <property type="entry name" value="MutM-like, N-terminal"/>
    <property type="match status" value="1"/>
</dbReference>
<dbReference type="InterPro" id="IPR012319">
    <property type="entry name" value="FPG_cat"/>
</dbReference>
<evidence type="ECO:0000256" key="5">
    <source>
        <dbReference type="ARBA" id="ARBA00023125"/>
    </source>
</evidence>
<evidence type="ECO:0000313" key="12">
    <source>
        <dbReference type="EMBL" id="OAG36772.1"/>
    </source>
</evidence>
<dbReference type="SMART" id="SM01232">
    <property type="entry name" value="H2TH"/>
    <property type="match status" value="1"/>
</dbReference>
<evidence type="ECO:0000256" key="6">
    <source>
        <dbReference type="ARBA" id="ARBA00023204"/>
    </source>
</evidence>
<evidence type="ECO:0000256" key="1">
    <source>
        <dbReference type="ARBA" id="ARBA00001668"/>
    </source>
</evidence>
<dbReference type="Gene3D" id="1.10.8.50">
    <property type="match status" value="1"/>
</dbReference>
<feature type="domain" description="Formamidopyrimidine-DNA glycosylase catalytic" evidence="11">
    <location>
        <begin position="2"/>
        <end position="136"/>
    </location>
</feature>
<sequence length="464" mass="51493">MPEIAEVARTVHYIRKLLVGKTIAKATATDDANVYGKVGTSAAEFETHMAGKKIVDAGQQGKYFWMIMSSPPHPVMHFGMTGWLKFKSEHTYYYQPQEGKKDETWPPKFVKFMLETKTEDGEEAIEAAFVDMRRLARVRLVDCPAAEIRNNSPLVENGPDPVIDKDIVTVEWLKKKCRSKKCPIKAMLLDQANISGIGNWVGDEIMYNAKIHPEQYANTLSDEQIAQLHKSIHYICSTSVELLADSEKFPEDWLFKHRWGKGKKGASHTLPNGEKIAFLTVGGRTSAVVPSIQKKTGPVAKEMSEAEGLDDEDGDPPKKSKGTKRKVAKENDDDEVETKKSKGKKGKSPVKKEEDDDDDDDDDDEDEEEEEEVMPKKTTARGKKVQAKPEPDQEETKPVVNGAVKPTTKAKAASKGSANKAEVKSVKPKPEKDLVSRVKETKPAVSGAASDDTGRRRSGRLSRS</sequence>
<dbReference type="CDD" id="cd08972">
    <property type="entry name" value="PF_Nei_N"/>
    <property type="match status" value="1"/>
</dbReference>
<dbReference type="Pfam" id="PF06831">
    <property type="entry name" value="H2TH"/>
    <property type="match status" value="1"/>
</dbReference>
<dbReference type="PANTHER" id="PTHR22993">
    <property type="entry name" value="FORMAMIDOPYRIMIDINE-DNA GLYCOSYLASE"/>
    <property type="match status" value="1"/>
</dbReference>
<evidence type="ECO:0000313" key="13">
    <source>
        <dbReference type="Proteomes" id="UP000077002"/>
    </source>
</evidence>
<dbReference type="SUPFAM" id="SSF46946">
    <property type="entry name" value="S13-like H2TH domain"/>
    <property type="match status" value="1"/>
</dbReference>
<evidence type="ECO:0000256" key="7">
    <source>
        <dbReference type="ARBA" id="ARBA00023239"/>
    </source>
</evidence>
<organism evidence="12 13">
    <name type="scientific">Fonsecaea monophora</name>
    <dbReference type="NCBI Taxonomy" id="254056"/>
    <lineage>
        <taxon>Eukaryota</taxon>
        <taxon>Fungi</taxon>
        <taxon>Dikarya</taxon>
        <taxon>Ascomycota</taxon>
        <taxon>Pezizomycotina</taxon>
        <taxon>Eurotiomycetes</taxon>
        <taxon>Chaetothyriomycetidae</taxon>
        <taxon>Chaetothyriales</taxon>
        <taxon>Herpotrichiellaceae</taxon>
        <taxon>Fonsecaea</taxon>
    </lineage>
</organism>
<comment type="catalytic activity">
    <reaction evidence="1">
        <text>Hydrolysis of DNA containing ring-opened 7-methylguanine residues, releasing 2,6-diamino-4-hydroxy-5-(N-methyl)formamidopyrimidine.</text>
        <dbReference type="EC" id="3.2.2.23"/>
    </reaction>
</comment>
<name>A0A177F0E0_9EURO</name>
<evidence type="ECO:0000256" key="2">
    <source>
        <dbReference type="ARBA" id="ARBA00009409"/>
    </source>
</evidence>
<keyword evidence="7" id="KW-0456">Lyase</keyword>
<evidence type="ECO:0000256" key="3">
    <source>
        <dbReference type="ARBA" id="ARBA00022763"/>
    </source>
</evidence>
<dbReference type="GO" id="GO:0003906">
    <property type="term" value="F:DNA-(apurinic or apyrimidinic site) endonuclease activity"/>
    <property type="evidence" value="ECO:0007669"/>
    <property type="project" value="InterPro"/>
</dbReference>
<dbReference type="SUPFAM" id="SSF81624">
    <property type="entry name" value="N-terminal domain of MutM-like DNA repair proteins"/>
    <property type="match status" value="1"/>
</dbReference>
<keyword evidence="6" id="KW-0234">DNA repair</keyword>
<evidence type="ECO:0000256" key="9">
    <source>
        <dbReference type="ARBA" id="ARBA00023295"/>
    </source>
</evidence>
<feature type="compositionally biased region" description="Low complexity" evidence="10">
    <location>
        <begin position="402"/>
        <end position="420"/>
    </location>
</feature>
<keyword evidence="3" id="KW-0227">DNA damage</keyword>
<feature type="compositionally biased region" description="Basic and acidic residues" evidence="10">
    <location>
        <begin position="421"/>
        <end position="442"/>
    </location>
</feature>
<keyword evidence="13" id="KW-1185">Reference proteome</keyword>
<dbReference type="RefSeq" id="XP_022508724.1">
    <property type="nucleotide sequence ID" value="XM_022658983.1"/>
</dbReference>
<feature type="compositionally biased region" description="Acidic residues" evidence="10">
    <location>
        <begin position="305"/>
        <end position="314"/>
    </location>
</feature>
<evidence type="ECO:0000256" key="10">
    <source>
        <dbReference type="SAM" id="MobiDB-lite"/>
    </source>
</evidence>
<dbReference type="GO" id="GO:0008270">
    <property type="term" value="F:zinc ion binding"/>
    <property type="evidence" value="ECO:0007669"/>
    <property type="project" value="InterPro"/>
</dbReference>
<dbReference type="InterPro" id="IPR010979">
    <property type="entry name" value="Ribosomal_uS13-like_H2TH"/>
</dbReference>
<dbReference type="PROSITE" id="PS51068">
    <property type="entry name" value="FPG_CAT"/>
    <property type="match status" value="1"/>
</dbReference>
<dbReference type="GO" id="GO:0003684">
    <property type="term" value="F:damaged DNA binding"/>
    <property type="evidence" value="ECO:0007669"/>
    <property type="project" value="InterPro"/>
</dbReference>
<dbReference type="GeneID" id="34604183"/>
<feature type="compositionally biased region" description="Acidic residues" evidence="10">
    <location>
        <begin position="354"/>
        <end position="372"/>
    </location>
</feature>
<dbReference type="Pfam" id="PF01149">
    <property type="entry name" value="Fapy_DNA_glyco"/>
    <property type="match status" value="1"/>
</dbReference>
<dbReference type="InterPro" id="IPR035937">
    <property type="entry name" value="FPG_N"/>
</dbReference>
<comment type="caution">
    <text evidence="12">The sequence shown here is derived from an EMBL/GenBank/DDBJ whole genome shotgun (WGS) entry which is preliminary data.</text>
</comment>
<dbReference type="OrthoDB" id="444592at2759"/>
<evidence type="ECO:0000256" key="4">
    <source>
        <dbReference type="ARBA" id="ARBA00022801"/>
    </source>
</evidence>
<feature type="compositionally biased region" description="Basic and acidic residues" evidence="10">
    <location>
        <begin position="387"/>
        <end position="397"/>
    </location>
</feature>
<dbReference type="PANTHER" id="PTHR22993:SF9">
    <property type="entry name" value="FORMAMIDOPYRIMIDINE-DNA GLYCOSYLASE"/>
    <property type="match status" value="1"/>
</dbReference>
<feature type="region of interest" description="Disordered" evidence="10">
    <location>
        <begin position="289"/>
        <end position="464"/>
    </location>
</feature>
<keyword evidence="4" id="KW-0378">Hydrolase</keyword>
<dbReference type="AlphaFoldDB" id="A0A177F0E0"/>
<protein>
    <submittedName>
        <fullName evidence="12">Formamidopyrimidine-DNA glycosylase</fullName>
    </submittedName>
</protein>
<dbReference type="InterPro" id="IPR015886">
    <property type="entry name" value="H2TH_FPG"/>
</dbReference>
<dbReference type="GO" id="GO:0016829">
    <property type="term" value="F:lyase activity"/>
    <property type="evidence" value="ECO:0007669"/>
    <property type="project" value="UniProtKB-KW"/>
</dbReference>
<proteinExistence type="inferred from homology"/>
<evidence type="ECO:0000259" key="11">
    <source>
        <dbReference type="PROSITE" id="PS51068"/>
    </source>
</evidence>
<keyword evidence="8" id="KW-0511">Multifunctional enzyme</keyword>
<dbReference type="SMART" id="SM00898">
    <property type="entry name" value="Fapy_DNA_glyco"/>
    <property type="match status" value="1"/>
</dbReference>
<gene>
    <name evidence="12" type="ORF">AYO21_09045</name>
</gene>
<accession>A0A177F0E0</accession>
<dbReference type="GO" id="GO:0006284">
    <property type="term" value="P:base-excision repair"/>
    <property type="evidence" value="ECO:0007669"/>
    <property type="project" value="InterPro"/>
</dbReference>
<dbReference type="GO" id="GO:0005634">
    <property type="term" value="C:nucleus"/>
    <property type="evidence" value="ECO:0007669"/>
    <property type="project" value="TreeGrafter"/>
</dbReference>
<dbReference type="Proteomes" id="UP000077002">
    <property type="component" value="Unassembled WGS sequence"/>
</dbReference>
<evidence type="ECO:0000256" key="8">
    <source>
        <dbReference type="ARBA" id="ARBA00023268"/>
    </source>
</evidence>
<comment type="similarity">
    <text evidence="2">Belongs to the FPG family.</text>
</comment>
<keyword evidence="9" id="KW-0326">Glycosidase</keyword>
<reference evidence="12 13" key="1">
    <citation type="submission" date="2016-03" db="EMBL/GenBank/DDBJ databases">
        <title>Draft genome sequence of the Fonsecaea monophora CBS 269.37.</title>
        <authorList>
            <person name="Bombassaro A."/>
            <person name="Vinicius W.A."/>
            <person name="De Hoog S."/>
            <person name="Sun J."/>
            <person name="Souza E.M."/>
            <person name="Raittz R.T."/>
            <person name="Costa F."/>
            <person name="Leao A.C."/>
            <person name="Tadra-Sfeir M.Z."/>
            <person name="Baura V."/>
            <person name="Balsanelli E."/>
            <person name="Pedrosa F.O."/>
            <person name="Moreno L.F."/>
            <person name="Steffens M.B."/>
            <person name="Xi L."/>
            <person name="Bocca A.L."/>
            <person name="Felipe M.S."/>
            <person name="Teixeira M."/>
            <person name="Telles Filho F.Q."/>
            <person name="Azevedo C.M."/>
            <person name="Gomes R."/>
            <person name="Vicente V.A."/>
        </authorList>
    </citation>
    <scope>NUCLEOTIDE SEQUENCE [LARGE SCALE GENOMIC DNA]</scope>
    <source>
        <strain evidence="12 13">CBS 269.37</strain>
    </source>
</reference>